<gene>
    <name evidence="2" type="ORF">CCMP2556_LOCUS9511</name>
</gene>
<comment type="caution">
    <text evidence="2">The sequence shown here is derived from an EMBL/GenBank/DDBJ whole genome shotgun (WGS) entry which is preliminary data.</text>
</comment>
<organism evidence="2 3">
    <name type="scientific">Durusdinium trenchii</name>
    <dbReference type="NCBI Taxonomy" id="1381693"/>
    <lineage>
        <taxon>Eukaryota</taxon>
        <taxon>Sar</taxon>
        <taxon>Alveolata</taxon>
        <taxon>Dinophyceae</taxon>
        <taxon>Suessiales</taxon>
        <taxon>Symbiodiniaceae</taxon>
        <taxon>Durusdinium</taxon>
    </lineage>
</organism>
<protein>
    <recommendedName>
        <fullName evidence="4">PDZ domain-containing protein</fullName>
    </recommendedName>
</protein>
<dbReference type="Proteomes" id="UP001642484">
    <property type="component" value="Unassembled WGS sequence"/>
</dbReference>
<proteinExistence type="predicted"/>
<evidence type="ECO:0000313" key="3">
    <source>
        <dbReference type="Proteomes" id="UP001642484"/>
    </source>
</evidence>
<reference evidence="2 3" key="1">
    <citation type="submission" date="2024-02" db="EMBL/GenBank/DDBJ databases">
        <authorList>
            <person name="Chen Y."/>
            <person name="Shah S."/>
            <person name="Dougan E. K."/>
            <person name="Thang M."/>
            <person name="Chan C."/>
        </authorList>
    </citation>
    <scope>NUCLEOTIDE SEQUENCE [LARGE SCALE GENOMIC DNA]</scope>
</reference>
<feature type="region of interest" description="Disordered" evidence="1">
    <location>
        <begin position="1"/>
        <end position="26"/>
    </location>
</feature>
<keyword evidence="3" id="KW-1185">Reference proteome</keyword>
<name>A0ABP0J407_9DINO</name>
<evidence type="ECO:0000256" key="1">
    <source>
        <dbReference type="SAM" id="MobiDB-lite"/>
    </source>
</evidence>
<dbReference type="EMBL" id="CAXAMN010004435">
    <property type="protein sequence ID" value="CAK9009091.1"/>
    <property type="molecule type" value="Genomic_DNA"/>
</dbReference>
<evidence type="ECO:0008006" key="4">
    <source>
        <dbReference type="Google" id="ProtNLM"/>
    </source>
</evidence>
<evidence type="ECO:0000313" key="2">
    <source>
        <dbReference type="EMBL" id="CAK9009091.1"/>
    </source>
</evidence>
<sequence>MDPDSKSAASWGDATKGQQRQPVEEAALPVTIEYGIPTAGAGSSEAPLCVDGMPRQDGVVGLAFADRLEPALRLSVVKMGPSLEVGKAGPNPEGGFLVDMIRVQGKEMPAASALKGAAKAAGLSSMKGICLGLRRPSGGAEDAASWAVFPLAGVSKTGGLVFRSKGPSAEGLGPDDTIREVQFFAPGPGASSTVQELTGRFAGKALPLALLTTEEAAMAAPGSLPLVGPALIGNAGAGTTIHRQAVAVVAS</sequence>
<accession>A0ABP0J407</accession>